<evidence type="ECO:0000313" key="2">
    <source>
        <dbReference type="Proteomes" id="UP001501407"/>
    </source>
</evidence>
<dbReference type="Proteomes" id="UP001501407">
    <property type="component" value="Unassembled WGS sequence"/>
</dbReference>
<reference evidence="2" key="1">
    <citation type="journal article" date="2019" name="Int. J. Syst. Evol. Microbiol.">
        <title>The Global Catalogue of Microorganisms (GCM) 10K type strain sequencing project: providing services to taxonomists for standard genome sequencing and annotation.</title>
        <authorList>
            <consortium name="The Broad Institute Genomics Platform"/>
            <consortium name="The Broad Institute Genome Sequencing Center for Infectious Disease"/>
            <person name="Wu L."/>
            <person name="Ma J."/>
        </authorList>
    </citation>
    <scope>NUCLEOTIDE SEQUENCE [LARGE SCALE GENOMIC DNA]</scope>
    <source>
        <strain evidence="2">JCM 18959</strain>
    </source>
</reference>
<evidence type="ECO:0000313" key="1">
    <source>
        <dbReference type="EMBL" id="GAA5098734.1"/>
    </source>
</evidence>
<dbReference type="EMBL" id="BAABKZ010000005">
    <property type="protein sequence ID" value="GAA5098734.1"/>
    <property type="molecule type" value="Genomic_DNA"/>
</dbReference>
<keyword evidence="2" id="KW-1185">Reference proteome</keyword>
<accession>A0ABP9MQ12</accession>
<protein>
    <recommendedName>
        <fullName evidence="3">AbiEi antitoxin C-terminal domain-containing protein</fullName>
    </recommendedName>
</protein>
<organism evidence="1 2">
    <name type="scientific">Microbacterium yannicii</name>
    <dbReference type="NCBI Taxonomy" id="671622"/>
    <lineage>
        <taxon>Bacteria</taxon>
        <taxon>Bacillati</taxon>
        <taxon>Actinomycetota</taxon>
        <taxon>Actinomycetes</taxon>
        <taxon>Micrococcales</taxon>
        <taxon>Microbacteriaceae</taxon>
        <taxon>Microbacterium</taxon>
    </lineage>
</organism>
<comment type="caution">
    <text evidence="1">The sequence shown here is derived from an EMBL/GenBank/DDBJ whole genome shotgun (WGS) entry which is preliminary data.</text>
</comment>
<name>A0ABP9MQ12_9MICO</name>
<proteinExistence type="predicted"/>
<sequence>MRQTADVGSPFLYFADERLSSAELTAACLDGHLVSLGDAYMPADAVETPALRAGSLARTLGDTLAATHLSAAWIHGGLPVPPARHTVQRAVARRLHVVPHRQLVYRDLAVAGEDLQLLGGVLVTSPERTLADLARVGDDDHVRAARLLAGADPDAAHRAIARLEAGVLPHKRVALACLRAIVAALQDDVTRYTS</sequence>
<evidence type="ECO:0008006" key="3">
    <source>
        <dbReference type="Google" id="ProtNLM"/>
    </source>
</evidence>
<gene>
    <name evidence="1" type="ORF">GCM10025760_34070</name>
</gene>